<comment type="caution">
    <text evidence="2">The sequence shown here is derived from an EMBL/GenBank/DDBJ whole genome shotgun (WGS) entry which is preliminary data.</text>
</comment>
<gene>
    <name evidence="2" type="ORF">THAOC_16923</name>
</gene>
<evidence type="ECO:0000313" key="3">
    <source>
        <dbReference type="Proteomes" id="UP000266841"/>
    </source>
</evidence>
<proteinExistence type="predicted"/>
<name>K0SND4_THAOC</name>
<dbReference type="AlphaFoldDB" id="K0SND4"/>
<reference evidence="2 3" key="1">
    <citation type="journal article" date="2012" name="Genome Biol.">
        <title>Genome and low-iron response of an oceanic diatom adapted to chronic iron limitation.</title>
        <authorList>
            <person name="Lommer M."/>
            <person name="Specht M."/>
            <person name="Roy A.S."/>
            <person name="Kraemer L."/>
            <person name="Andreson R."/>
            <person name="Gutowska M.A."/>
            <person name="Wolf J."/>
            <person name="Bergner S.V."/>
            <person name="Schilhabel M.B."/>
            <person name="Klostermeier U.C."/>
            <person name="Beiko R.G."/>
            <person name="Rosenstiel P."/>
            <person name="Hippler M."/>
            <person name="Laroche J."/>
        </authorList>
    </citation>
    <scope>NUCLEOTIDE SEQUENCE [LARGE SCALE GENOMIC DNA]</scope>
    <source>
        <strain evidence="2 3">CCMP1005</strain>
    </source>
</reference>
<accession>K0SND4</accession>
<sequence>MKTCPQEIRSGGSRSSTDPPRSGRVICRLLHSFQSSGHRWHCLPISDETRSGIRARKWVEALLHRRVHSQKREKGYLFSKPGRPSEKASLSDYDADFIELMQELHRQKPELFSKGTVLDYFSLRRSLRRGAVLETTGRVSETTINAINRWRKKESARGLIPNLCMRQTYTQTRDVVDERLKYSKAL</sequence>
<feature type="region of interest" description="Disordered" evidence="1">
    <location>
        <begin position="1"/>
        <end position="21"/>
    </location>
</feature>
<evidence type="ECO:0000256" key="1">
    <source>
        <dbReference type="SAM" id="MobiDB-lite"/>
    </source>
</evidence>
<keyword evidence="3" id="KW-1185">Reference proteome</keyword>
<dbReference type="EMBL" id="AGNL01018862">
    <property type="protein sequence ID" value="EJK62466.1"/>
    <property type="molecule type" value="Genomic_DNA"/>
</dbReference>
<evidence type="ECO:0000313" key="2">
    <source>
        <dbReference type="EMBL" id="EJK62466.1"/>
    </source>
</evidence>
<protein>
    <submittedName>
        <fullName evidence="2">Uncharacterized protein</fullName>
    </submittedName>
</protein>
<dbReference type="Proteomes" id="UP000266841">
    <property type="component" value="Unassembled WGS sequence"/>
</dbReference>
<organism evidence="2 3">
    <name type="scientific">Thalassiosira oceanica</name>
    <name type="common">Marine diatom</name>
    <dbReference type="NCBI Taxonomy" id="159749"/>
    <lineage>
        <taxon>Eukaryota</taxon>
        <taxon>Sar</taxon>
        <taxon>Stramenopiles</taxon>
        <taxon>Ochrophyta</taxon>
        <taxon>Bacillariophyta</taxon>
        <taxon>Coscinodiscophyceae</taxon>
        <taxon>Thalassiosirophycidae</taxon>
        <taxon>Thalassiosirales</taxon>
        <taxon>Thalassiosiraceae</taxon>
        <taxon>Thalassiosira</taxon>
    </lineage>
</organism>